<dbReference type="RefSeq" id="WP_066982949.1">
    <property type="nucleotide sequence ID" value="NZ_LUUI01000109.1"/>
</dbReference>
<dbReference type="AlphaFoldDB" id="A0A177NBA4"/>
<evidence type="ECO:0000313" key="1">
    <source>
        <dbReference type="EMBL" id="OAI14479.1"/>
    </source>
</evidence>
<organism evidence="1 2">
    <name type="scientific">Methylomonas lenta</name>
    <dbReference type="NCBI Taxonomy" id="980561"/>
    <lineage>
        <taxon>Bacteria</taxon>
        <taxon>Pseudomonadati</taxon>
        <taxon>Pseudomonadota</taxon>
        <taxon>Gammaproteobacteria</taxon>
        <taxon>Methylococcales</taxon>
        <taxon>Methylococcaceae</taxon>
        <taxon>Methylomonas</taxon>
    </lineage>
</organism>
<sequence length="72" mass="8398">MKTETEIRMDGMNALIQALGLVETERFLMAISRERFNYTEWRHTGLPDLPIEELARLANLEAEKNAQLFCEK</sequence>
<name>A0A177NBA4_9GAMM</name>
<proteinExistence type="predicted"/>
<keyword evidence="2" id="KW-1185">Reference proteome</keyword>
<comment type="caution">
    <text evidence="1">The sequence shown here is derived from an EMBL/GenBank/DDBJ whole genome shotgun (WGS) entry which is preliminary data.</text>
</comment>
<gene>
    <name evidence="1" type="ORF">A1359_10405</name>
</gene>
<evidence type="ECO:0000313" key="2">
    <source>
        <dbReference type="Proteomes" id="UP000078476"/>
    </source>
</evidence>
<protein>
    <submittedName>
        <fullName evidence="1">Uncharacterized protein</fullName>
    </submittedName>
</protein>
<dbReference type="STRING" id="980561.A1359_10405"/>
<accession>A0A177NBA4</accession>
<dbReference type="EMBL" id="LUUI01000109">
    <property type="protein sequence ID" value="OAI14479.1"/>
    <property type="molecule type" value="Genomic_DNA"/>
</dbReference>
<dbReference type="OrthoDB" id="361711at2"/>
<dbReference type="Proteomes" id="UP000078476">
    <property type="component" value="Unassembled WGS sequence"/>
</dbReference>
<reference evidence="1 2" key="1">
    <citation type="submission" date="2016-03" db="EMBL/GenBank/DDBJ databases">
        <authorList>
            <person name="Ploux O."/>
        </authorList>
    </citation>
    <scope>NUCLEOTIDE SEQUENCE [LARGE SCALE GENOMIC DNA]</scope>
    <source>
        <strain evidence="1 2">R-45370</strain>
    </source>
</reference>